<comment type="caution">
    <text evidence="1">The sequence shown here is derived from an EMBL/GenBank/DDBJ whole genome shotgun (WGS) entry which is preliminary data.</text>
</comment>
<evidence type="ECO:0000313" key="1">
    <source>
        <dbReference type="EMBL" id="PIS23002.1"/>
    </source>
</evidence>
<proteinExistence type="predicted"/>
<dbReference type="Gene3D" id="3.40.50.2020">
    <property type="match status" value="1"/>
</dbReference>
<dbReference type="Proteomes" id="UP000230340">
    <property type="component" value="Unassembled WGS sequence"/>
</dbReference>
<dbReference type="SUPFAM" id="SSF53271">
    <property type="entry name" value="PRTase-like"/>
    <property type="match status" value="1"/>
</dbReference>
<dbReference type="EMBL" id="PEYT01000021">
    <property type="protein sequence ID" value="PIS23002.1"/>
    <property type="molecule type" value="Genomic_DNA"/>
</dbReference>
<dbReference type="PANTHER" id="PTHR43218:SF1">
    <property type="entry name" value="PHOSPHORIBOSYLTRANSFERASE"/>
    <property type="match status" value="1"/>
</dbReference>
<dbReference type="PANTHER" id="PTHR43218">
    <property type="entry name" value="PHOSPHORIBOSYLTRANSFERASE-RELATED"/>
    <property type="match status" value="1"/>
</dbReference>
<keyword evidence="1" id="KW-0328">Glycosyltransferase</keyword>
<dbReference type="GO" id="GO:0016757">
    <property type="term" value="F:glycosyltransferase activity"/>
    <property type="evidence" value="ECO:0007669"/>
    <property type="project" value="UniProtKB-KW"/>
</dbReference>
<gene>
    <name evidence="1" type="ORF">COT49_02255</name>
</gene>
<accession>A0A2H0XDP4</accession>
<organism evidence="1 2">
    <name type="scientific">candidate division WWE3 bacterium CG08_land_8_20_14_0_20_40_13</name>
    <dbReference type="NCBI Taxonomy" id="1975084"/>
    <lineage>
        <taxon>Bacteria</taxon>
        <taxon>Katanobacteria</taxon>
    </lineage>
</organism>
<feature type="non-terminal residue" evidence="1">
    <location>
        <position position="114"/>
    </location>
</feature>
<reference evidence="2" key="1">
    <citation type="submission" date="2017-09" db="EMBL/GenBank/DDBJ databases">
        <title>Depth-based differentiation of microbial function through sediment-hosted aquifers and enrichment of novel symbionts in the deep terrestrial subsurface.</title>
        <authorList>
            <person name="Probst A.J."/>
            <person name="Ladd B."/>
            <person name="Jarett J.K."/>
            <person name="Geller-Mcgrath D.E."/>
            <person name="Sieber C.M.K."/>
            <person name="Emerson J.B."/>
            <person name="Anantharaman K."/>
            <person name="Thomas B.C."/>
            <person name="Malmstrom R."/>
            <person name="Stieglmeier M."/>
            <person name="Klingl A."/>
            <person name="Woyke T."/>
            <person name="Ryan C.M."/>
            <person name="Banfield J.F."/>
        </authorList>
    </citation>
    <scope>NUCLEOTIDE SEQUENCE [LARGE SCALE GENOMIC DNA]</scope>
</reference>
<dbReference type="AlphaFoldDB" id="A0A2H0XDP4"/>
<name>A0A2H0XDP4_UNCKA</name>
<evidence type="ECO:0000313" key="2">
    <source>
        <dbReference type="Proteomes" id="UP000230340"/>
    </source>
</evidence>
<dbReference type="InterPro" id="IPR029057">
    <property type="entry name" value="PRTase-like"/>
</dbReference>
<protein>
    <submittedName>
        <fullName evidence="1">Adenine phosphoribosyltransferase</fullName>
    </submittedName>
</protein>
<sequence length="114" mass="12729">MNYFSLEVAGCKRELPIISISPKIKIASFNLLGDVELVDKCAKLLVAKVKDIPFEIMVGPEVKVVPLVHRMADIMGQKKYVIFRKNIMPYMVNPVTSKVKPSLVLDSIDAKELA</sequence>
<keyword evidence="1" id="KW-0808">Transferase</keyword>